<evidence type="ECO:0000256" key="1">
    <source>
        <dbReference type="ARBA" id="ARBA00004496"/>
    </source>
</evidence>
<dbReference type="CDD" id="cd00198">
    <property type="entry name" value="vWFA"/>
    <property type="match status" value="1"/>
</dbReference>
<dbReference type="Pfam" id="PF24492">
    <property type="entry name" value="HEAT_ECM29"/>
    <property type="match status" value="1"/>
</dbReference>
<feature type="transmembrane region" description="Helical" evidence="6">
    <location>
        <begin position="2936"/>
        <end position="2957"/>
    </location>
</feature>
<dbReference type="GO" id="GO:0005634">
    <property type="term" value="C:nucleus"/>
    <property type="evidence" value="ECO:0007669"/>
    <property type="project" value="TreeGrafter"/>
</dbReference>
<dbReference type="Pfam" id="PF23731">
    <property type="entry name" value="ARM_ECM29_C"/>
    <property type="match status" value="1"/>
</dbReference>
<dbReference type="Pfam" id="PF00092">
    <property type="entry name" value="VWA"/>
    <property type="match status" value="1"/>
</dbReference>
<dbReference type="SUPFAM" id="SSF48371">
    <property type="entry name" value="ARM repeat"/>
    <property type="match status" value="2"/>
</dbReference>
<evidence type="ECO:0000256" key="6">
    <source>
        <dbReference type="SAM" id="Phobius"/>
    </source>
</evidence>
<dbReference type="InterPro" id="IPR016024">
    <property type="entry name" value="ARM-type_fold"/>
</dbReference>
<dbReference type="GO" id="GO:0036503">
    <property type="term" value="P:ERAD pathway"/>
    <property type="evidence" value="ECO:0007669"/>
    <property type="project" value="TreeGrafter"/>
</dbReference>
<dbReference type="InterPro" id="IPR024372">
    <property type="entry name" value="Ecm29_N"/>
</dbReference>
<dbReference type="InterPro" id="IPR055444">
    <property type="entry name" value="ARM_ECM29"/>
</dbReference>
<dbReference type="InterPro" id="IPR011989">
    <property type="entry name" value="ARM-like"/>
</dbReference>
<dbReference type="OrthoDB" id="16066at2759"/>
<gene>
    <name evidence="8" type="ORF">EB796_002681</name>
</gene>
<dbReference type="InterPro" id="IPR057546">
    <property type="entry name" value="HEAT_GCN1"/>
</dbReference>
<keyword evidence="6" id="KW-1133">Transmembrane helix</keyword>
<dbReference type="Gene3D" id="1.25.10.10">
    <property type="entry name" value="Leucine-rich Repeat Variant"/>
    <property type="match status" value="3"/>
</dbReference>
<dbReference type="GO" id="GO:0000502">
    <property type="term" value="C:proteasome complex"/>
    <property type="evidence" value="ECO:0007669"/>
    <property type="project" value="UniProtKB-KW"/>
</dbReference>
<keyword evidence="4" id="KW-0647">Proteasome</keyword>
<evidence type="ECO:0000313" key="9">
    <source>
        <dbReference type="Proteomes" id="UP000593567"/>
    </source>
</evidence>
<dbReference type="SUPFAM" id="SSF53300">
    <property type="entry name" value="vWA-like"/>
    <property type="match status" value="1"/>
</dbReference>
<dbReference type="Gene3D" id="3.30.450.20">
    <property type="entry name" value="PAS domain"/>
    <property type="match status" value="2"/>
</dbReference>
<dbReference type="Pfam" id="PF23271">
    <property type="entry name" value="HEAT_GCN1"/>
    <property type="match status" value="1"/>
</dbReference>
<dbReference type="PANTHER" id="PTHR23346:SF19">
    <property type="entry name" value="PROTEASOME ADAPTER AND SCAFFOLD PROTEIN ECM29"/>
    <property type="match status" value="1"/>
</dbReference>
<feature type="region of interest" description="Disordered" evidence="5">
    <location>
        <begin position="986"/>
        <end position="1008"/>
    </location>
</feature>
<sequence length="3129" mass="346041">MRVLSADTDEAFQACLHKFLPPLLLKLASPQEHVRKKVMELLIHVNKRLKSRSSVTLPVKQLLNQYRTTENSPMITVSVTASLTNSRRFWKFLFVAFSKFAPRPDQLQMFLTFSVIITELQPSLHKNGIPSNVCVFPLPANVTLATASPPCYSVNSFKRILAQVFCVIALNPEYNNPDRVEALKASVTKYIISDVFDLKEITLHLIIASADSRYCIATDSENELKRLSSDINWEDADLIKRLTTIYLGTANQISRGRNAPPPAKESLITEAPIRIKAKIFAYLLKSKYAAQMFPQNLQIASDAVAGPETKLKLKKFGIEFIGKMADHAQPHHLKAIAPTLLSYLWKMVNEEGPAANSLRTLSYSAMGKLVHQVPSLISDNAEVISTLFSNLENDKTVIPCIRDALVAMSSAVSKTKQEVKEIIGRLLAGNMESECDALRRVTIYMAHHAFPTTWLPTRYLLLLACSDQLPDIQAEAKKSLHSKRHAELSAVGKHSSDTDLYSTFEAMSAFIEKKREQRIAEKRTITRGNMVMAFKPDTLQEMVRYLRTCLAKSCGVSSPHTTDISDWMEQAPIISHYSSPRRQSGQRGGSDGDPPTKQLKSEREGVAQSLRQYADLLTQCISVSTNVDTVYLLLEVIATNRTLAVEFKSKIEWFKNLANNYDNKVQFYASQILALILVDCDLTPAKVLEEYIDAFKPSLSLEQKNGSLYVMSSLISYHNRLKGDGDGEDATWYTLTAKVVKLIERELHDIPKATVALQVLLEISVSGSLCLEYGSEEDADGEVTVLSIVNLLSKHVKSAKLDSKQREKVATCLGSIGVGDASFPFRKLCIDGLCESSSTKELELHFTVGQALVMSAQGMSCPIRRDKWRQSESDHWSDDSVLEMSHEMSYLVDCVLDKYICHVNPHIKQAACVWLLTIVKKSAKFSAVTKRSPDIQSAFMRLLSENDEITQDVASKGLGLIYESCGEVQQKELISNLVGTLMTGKSSQKKSGEVSGESKLFSEGSLGSTPDGQGLNTYKELCAIATDLNQPDLIYKFLHLANHQSMWNSRKGAAFGFSTIAAQAGAQLAPYMSQIVPRLYRYTFDPNVKIQTAMRAIWNAVVKETKPTVDKYMSEILSDLLDNLTNSQWRVRESCCLAVNDLVKGRQLDSILDQLPELWHIMLKLLDDIKESTRNAATTASKTLSKVSIKVCSVDHGKNGEKALSLVLPVLLSEGITSNVTEVRTLSLDTVVQMSKNAGKFLKPHIHVLVPVMLESLSGLESQSLNYLSLRVAGREDIQQKLDKARVAASKMSPMMDSIHLCIQQVDGSVLPDIVPRLTDLIKNSIGLGTKVGIATVISALCSQCGLETMQPFTGKLMTALFNGLTDRNSTIRRSYATSLANVCKLAKDSSVEKLLGKLYDWYMEKQDSNLKETCGLVLKAMADICPDTLNNHKTRVLPLVFLAMHSPPPSTTVSTSTTVSHSTTTTTGDNVWREVWNEVTIGTDNAVRLYISEFISITDTALQSSSWDTKAQAAAAIATIAKSAGGNMEAAHLSQLVSSLVSGLSGRRWNGKEALLTAISDVCRTCSSALISSDTSVNTEDILNACLKEASKESVAYKIPAVKCMSEVLDSLKADKYSELYKIVSPYLNMDKHEDEEVSQQLLIQLREAGFRSLGKAWPTDTHQETQGGWISSTTSLLLSRLEKVTWREQLAVWTSLLSILSRTELNAMSSSDWSVQSFSEQMISAAIKSASESKYSAVREASCKCIKQLTGSLKGSSCIPEAVTKELRLYLVEKGSSDSSLEVNRLSEIILFDGFQLYNYVKNAEDIAMYCGTIIVLVLVFPVPVLAENNTHKQNIMAELSKIQFNMKPDSTILYNVRTDEQDDIDSRIWGGVNLKKAASHIGDRLRELANDELGVTTLQGVFDASTYVDEDLGLQAKVTKMGQQLHDKLTSYIQVLKTNRDVIQNLYRFHLRSSISSTASCCSLNTSAFSEQGDTSEGSENRLQTSLHSVCDLIPSNFNKQMFNPGRNLTSVFSKNIQKYPALKWQYFVSSEGVQNEFPSHLMRPRSGLPCSVVSGYRHRDVVVRTLSSVPKNLVVLIDVSYSLTSSQLKTAQQITKQLIYSLSSSDKVTVLTLSRFVESPFTKCSLRYATHRTKSALSSYTDELSTSRVQANHSLGLQAAFSLIPSGEEGILVYISKGLLHSVEEPYEVFTAIAEGNRAHAGRVIIHTYGMFNEGGGGMYEETFLRDIASQNFSKFEVEYTGAAVTPGVYHSVYSEEDVAVTLNNLFVDKSSHGLFNQSGEAVYSTPYNDIMDRGLVVSLSLPCLAEDTLMSKVIGVVGIDVSLEDLTDKVVSSNKQGLYAFLIDVKGHVITHPGITQIIREKDVFVDRNVSSLENLPGFSFVLQSILSSSQGVAELPLANVTSDEDKGGDAGAPFSQTYVYSWYRLPTSPYIVVMRALKSLDPSHIISESAITNSESMVYHRLDLGQLPSEHTCLYFKQLASFSTSALFLSAKAFEQPYEHMRKAETKKMVSNYLAYITDSSSYISKPGLKEEVRNEVIAVSNIDRVWLQQWKTSAYKSYIVRRYVATPSGSLRMYPATLTHKLYDPTSTPWYTQAMRLPGRIILTRPYVDMAGAGYVVSMAHSVYEGRSASLHTPQDPVAAVMGADFPASYFERLVWEAIPMCEAEDLRCFVFDSRGYIITHPYLQLSGYQKSEEEQHLTHMEPLIANDILGHKSLVVKKMCNSFSDSTIQRYYQFNTALSRTLTNLKSGEQCVRYQLASIPGSNTFIVMVNETCELRMSAFCPCSITDRLCLNCQRMEQAECECPCECPLTSDPCTGDVDLTELSHDNCDTPADSGHLFKLPHTISDMLGQCVQPVCSRHSTRLSCLGLVGCSWCHTNADGVTPLSSGYCDVQQMCFGGVLGARTPYNDQLKVASVEETPDLLLKNIPVGPVTGAVLCIVLLVVLGVYCYRHSVHRRSPPEGDSPDTSSNQEVDGYVYHELSSLAGPSHAHLNLMELNRPLVAAAHISPYQLNEHYVPPRPVVTATESSDHGYSTMTAQEEAETASATSCKESVRSRGSISKAAIKFFPPLSKNTRSHSNRGKHDNSEYRKLLPAELAAGNMSGVLPQTIEEQLETDTAMVT</sequence>
<dbReference type="EMBL" id="VXIV02000317">
    <property type="protein sequence ID" value="KAF6039026.1"/>
    <property type="molecule type" value="Genomic_DNA"/>
</dbReference>
<dbReference type="FunFam" id="3.30.450.20:FF:000024">
    <property type="entry name" value="VWFA and cache domain-containing protein 1"/>
    <property type="match status" value="1"/>
</dbReference>
<evidence type="ECO:0000256" key="2">
    <source>
        <dbReference type="ARBA" id="ARBA00022490"/>
    </source>
</evidence>
<feature type="region of interest" description="Disordered" evidence="5">
    <location>
        <begin position="577"/>
        <end position="604"/>
    </location>
</feature>
<accession>A0A7J7KLV1</accession>
<dbReference type="Proteomes" id="UP000593567">
    <property type="component" value="Unassembled WGS sequence"/>
</dbReference>
<dbReference type="Gene3D" id="3.40.50.410">
    <property type="entry name" value="von Willebrand factor, type A domain"/>
    <property type="match status" value="1"/>
</dbReference>
<comment type="subcellular location">
    <subcellularLocation>
        <location evidence="1">Cytoplasm</location>
    </subcellularLocation>
</comment>
<feature type="domain" description="VWFA" evidence="7">
    <location>
        <begin position="2076"/>
        <end position="2275"/>
    </location>
</feature>
<name>A0A7J7KLV1_BUGNE</name>
<protein>
    <submittedName>
        <fullName evidence="8">KIAA0368</fullName>
    </submittedName>
</protein>
<dbReference type="GO" id="GO:0005737">
    <property type="term" value="C:cytoplasm"/>
    <property type="evidence" value="ECO:0007669"/>
    <property type="project" value="UniProtKB-SubCell"/>
</dbReference>
<dbReference type="GO" id="GO:0043248">
    <property type="term" value="P:proteasome assembly"/>
    <property type="evidence" value="ECO:0007669"/>
    <property type="project" value="InterPro"/>
</dbReference>
<evidence type="ECO:0000259" key="7">
    <source>
        <dbReference type="PROSITE" id="PS50234"/>
    </source>
</evidence>
<dbReference type="Pfam" id="PF23702">
    <property type="entry name" value="ARM_ECM29"/>
    <property type="match status" value="1"/>
</dbReference>
<dbReference type="GO" id="GO:0060090">
    <property type="term" value="F:molecular adaptor activity"/>
    <property type="evidence" value="ECO:0007669"/>
    <property type="project" value="InterPro"/>
</dbReference>
<evidence type="ECO:0000256" key="4">
    <source>
        <dbReference type="ARBA" id="ARBA00022942"/>
    </source>
</evidence>
<keyword evidence="2" id="KW-0963">Cytoplasm</keyword>
<dbReference type="PROSITE" id="PS50234">
    <property type="entry name" value="VWFA"/>
    <property type="match status" value="1"/>
</dbReference>
<reference evidence="8" key="1">
    <citation type="submission" date="2020-06" db="EMBL/GenBank/DDBJ databases">
        <title>Draft genome of Bugula neritina, a colonial animal packing powerful symbionts and potential medicines.</title>
        <authorList>
            <person name="Rayko M."/>
        </authorList>
    </citation>
    <scope>NUCLEOTIDE SEQUENCE [LARGE SCALE GENOMIC DNA]</scope>
    <source>
        <strain evidence="8">Kwan_BN1</strain>
    </source>
</reference>
<dbReference type="Pfam" id="PF13001">
    <property type="entry name" value="ECM29_N"/>
    <property type="match status" value="2"/>
</dbReference>
<dbReference type="InterPro" id="IPR055443">
    <property type="entry name" value="HEAT_ECM29"/>
</dbReference>
<proteinExistence type="predicted"/>
<keyword evidence="6" id="KW-0812">Transmembrane</keyword>
<dbReference type="InterPro" id="IPR036465">
    <property type="entry name" value="vWFA_dom_sf"/>
</dbReference>
<keyword evidence="9" id="KW-1185">Reference proteome</keyword>
<evidence type="ECO:0000256" key="5">
    <source>
        <dbReference type="SAM" id="MobiDB-lite"/>
    </source>
</evidence>
<keyword evidence="6" id="KW-0472">Membrane</keyword>
<organism evidence="8 9">
    <name type="scientific">Bugula neritina</name>
    <name type="common">Brown bryozoan</name>
    <name type="synonym">Sertularia neritina</name>
    <dbReference type="NCBI Taxonomy" id="10212"/>
    <lineage>
        <taxon>Eukaryota</taxon>
        <taxon>Metazoa</taxon>
        <taxon>Spiralia</taxon>
        <taxon>Lophotrochozoa</taxon>
        <taxon>Bryozoa</taxon>
        <taxon>Gymnolaemata</taxon>
        <taxon>Cheilostomatida</taxon>
        <taxon>Flustrina</taxon>
        <taxon>Buguloidea</taxon>
        <taxon>Bugulidae</taxon>
        <taxon>Bugula</taxon>
    </lineage>
</organism>
<dbReference type="InterPro" id="IPR002035">
    <property type="entry name" value="VWF_A"/>
</dbReference>
<dbReference type="SUPFAM" id="SSF103190">
    <property type="entry name" value="Sensory domain-like"/>
    <property type="match status" value="1"/>
</dbReference>
<keyword evidence="3" id="KW-0677">Repeat</keyword>
<evidence type="ECO:0000256" key="3">
    <source>
        <dbReference type="ARBA" id="ARBA00022737"/>
    </source>
</evidence>
<dbReference type="InterPro" id="IPR029151">
    <property type="entry name" value="Sensor-like_sf"/>
</dbReference>
<comment type="caution">
    <text evidence="8">The sequence shown here is derived from an EMBL/GenBank/DDBJ whole genome shotgun (WGS) entry which is preliminary data.</text>
</comment>
<evidence type="ECO:0000313" key="8">
    <source>
        <dbReference type="EMBL" id="KAF6039026.1"/>
    </source>
</evidence>
<dbReference type="PANTHER" id="PTHR23346">
    <property type="entry name" value="TRANSLATIONAL ACTIVATOR GCN1-RELATED"/>
    <property type="match status" value="1"/>
</dbReference>